<sequence>LFTFQRRPIKDMGFICDTRRWLNQLIGILLRVATWRDHMFILNHVLRCPSGVSQWATNFIQPPPCPYNSTFMTEHLNHLVATLATILLPIKQREHFLSSFTGSILTADCKVAVGMECTVTLTSETDALWVMVDSDGEDEVEEGRENGFKENDIVSFFNQIPFDALFRQVLQITRRDEQDFYDPSKISDHQILRFLAFCNILIDLLEKGLINHSSLRYKQFAKRLGRLVRHTTQYATDQLQSFRNAKLGADSAMMERLQVEYDALVVRAATCLYKTPGRATWQFLAVLPFNLVTLNTLWKLFCLLLLGDNELIDEKRWKEKLEDTLNELSDADIYYLLTTIASMAMCRMQEDFLFLKAATLTLLDIGFLNSATREYCSKSARIMLANISSKHPMLISKILEKLHASTQVGKLVLYLIKELPLNSWKPTDSDLAILEDWLSCPIISIRNNVARFLITHMNWGFISSESQRSELFLPHSIHVKVAMMIVKVANIFCPSNTTGSGSITDSVKQMSYLASYMGCPNSSEQALIVWLWQTAYKLHLHLMDQSDAEIKVSLNNPLSAFTAIPDLDSADETMEVLKDGIQKQQVMAIYVCLQLTTIGHNVPLICTKGFQLISVLQSYQLHTAVLSLLQNIIPLYLDCPESLISNEKFTSILITLLGADRTYLKVAKSLIASDFPGHTLTQFGNMVQYQLVNYSKYCLSSPAALIAIWMKCLNNVWKEEPTNAAYIMDILINTAFFAQEANSIAYDNISLLLQNVSLSSQTNSRLSSLFSWIPIGGTGSVVSLVPPGSSCPNTPWFAYFALMVEEINNQGSNCLWKELLKELDNVSGKTSIDNALKKASNTLKLPQVPSSALSIYRWSQQALDTPVDHPVLPLLWQRFFILFFSQVPTPSGAPSRGSVGYKFFDGVTNTSYLKKLKRKLFDCREYYSAKVETVGQNVSSEKQTLFENLKKLYNTMSLWIEETRLHEPGLYYPALPPQYNPIRLASIINGDQITWFEFIDYEGIHNLDHNRKQAWLQILGRMENCTKSTLVQSQEDTDPIQRILKRLDTYDSPLPPPPFRSGQPIVPIVTRETLLYKGVMFDSVKESFKALVDFAQVYYLRTSEHTALDCTFLELCPKLFVNMEHKVKLLAACDTVDPQEKVTKRNPSTSDLFCAGPAVLFITVCSARENEGVGHQIQINRGEMEGLLKRALQPPPTGVSVASIYVEHLTRALERECIELKRIGDIQMLTYVQEVGIALFYHICSLFNDEAMSYPPMKQLFTSCIEILGQSFISGEANQCNRILTEVLQNPRIAGLMGPHFTPTAADPTTFLNIYGTVVDMENSAPTDLLFVLLTKFDIQLWLTTKRPKLVERSQLIELIGKALANAGQSPPEEHLMLQEVFRRHLSTLFLYDFPEHYGEILNMVLLYGETQSLSVDVWYDIVNNLAGARFKMGMSMGQVKEEIHRYATEQKALSLQELRDTAILLGKHFTKERLLYGLYGLYPKYRLYIEPLATLLGLIGHALIVTTLQNDRGTLSEKLCEQLWPHLSGLYTPWLAPYLTRNLTEPIAAWIQKLTEDRSVLPPWIVADGAYAHKMAAMFAETIHFILDTLPASSNILSFVWLFYVTNYANVSIKDHILTVIHGNLITLPWQRFCPTLSDIDLMLKVVDQYLPECHTFLGGIFIEIPWSSWVSNICSYCAPPIVSKTHGSLLHLFIKLANEPNVRQSPKVTPMLVESQNFAW</sequence>
<feature type="domain" description="Epg5-like central TPR repeats" evidence="3">
    <location>
        <begin position="1276"/>
        <end position="1668"/>
    </location>
</feature>
<dbReference type="PANTHER" id="PTHR31139:SF4">
    <property type="entry name" value="ECTOPIC P GRANULES PROTEIN 5 HOMOLOG"/>
    <property type="match status" value="1"/>
</dbReference>
<keyword evidence="2" id="KW-0072">Autophagy</keyword>
<evidence type="ECO:0000259" key="3">
    <source>
        <dbReference type="Pfam" id="PF26103"/>
    </source>
</evidence>
<dbReference type="PANTHER" id="PTHR31139">
    <property type="entry name" value="ECTOPIC P GRANULES PROTEIN 5 HOMOLOG"/>
    <property type="match status" value="1"/>
</dbReference>
<evidence type="ECO:0000256" key="1">
    <source>
        <dbReference type="ARBA" id="ARBA00010948"/>
    </source>
</evidence>
<accession>A0A1B6ECF0</accession>
<feature type="non-terminal residue" evidence="5">
    <location>
        <position position="1722"/>
    </location>
</feature>
<dbReference type="Pfam" id="PF26573">
    <property type="entry name" value="TPR_Epg5_2"/>
    <property type="match status" value="1"/>
</dbReference>
<dbReference type="InterPro" id="IPR051436">
    <property type="entry name" value="Autophagy-related_EPG5"/>
</dbReference>
<evidence type="ECO:0000313" key="5">
    <source>
        <dbReference type="EMBL" id="JAS35616.1"/>
    </source>
</evidence>
<dbReference type="GO" id="GO:0005737">
    <property type="term" value="C:cytoplasm"/>
    <property type="evidence" value="ECO:0007669"/>
    <property type="project" value="TreeGrafter"/>
</dbReference>
<dbReference type="EMBL" id="GEDC01001682">
    <property type="protein sequence ID" value="JAS35616.1"/>
    <property type="molecule type" value="Transcribed_RNA"/>
</dbReference>
<proteinExistence type="inferred from homology"/>
<protein>
    <submittedName>
        <fullName evidence="5">Uncharacterized protein</fullName>
    </submittedName>
</protein>
<organism evidence="5">
    <name type="scientific">Clastoptera arizonana</name>
    <name type="common">Arizona spittle bug</name>
    <dbReference type="NCBI Taxonomy" id="38151"/>
    <lineage>
        <taxon>Eukaryota</taxon>
        <taxon>Metazoa</taxon>
        <taxon>Ecdysozoa</taxon>
        <taxon>Arthropoda</taxon>
        <taxon>Hexapoda</taxon>
        <taxon>Insecta</taxon>
        <taxon>Pterygota</taxon>
        <taxon>Neoptera</taxon>
        <taxon>Paraneoptera</taxon>
        <taxon>Hemiptera</taxon>
        <taxon>Auchenorrhyncha</taxon>
        <taxon>Cercopoidea</taxon>
        <taxon>Clastopteridae</taxon>
        <taxon>Clastoptera</taxon>
    </lineage>
</organism>
<feature type="non-terminal residue" evidence="5">
    <location>
        <position position="1"/>
    </location>
</feature>
<evidence type="ECO:0000256" key="2">
    <source>
        <dbReference type="ARBA" id="ARBA00023006"/>
    </source>
</evidence>
<reference evidence="5" key="1">
    <citation type="submission" date="2015-12" db="EMBL/GenBank/DDBJ databases">
        <title>De novo transcriptome assembly of four potential Pierce s Disease insect vectors from Arizona vineyards.</title>
        <authorList>
            <person name="Tassone E.E."/>
        </authorList>
    </citation>
    <scope>NUCLEOTIDE SEQUENCE</scope>
</reference>
<name>A0A1B6ECF0_9HEMI</name>
<gene>
    <name evidence="5" type="ORF">g.38314</name>
</gene>
<comment type="similarity">
    <text evidence="1">Belongs to the EPG5 family.</text>
</comment>
<evidence type="ECO:0000259" key="4">
    <source>
        <dbReference type="Pfam" id="PF26573"/>
    </source>
</evidence>
<dbReference type="InterPro" id="IPR058750">
    <property type="entry name" value="TPR_Epg5"/>
</dbReference>
<dbReference type="Pfam" id="PF26103">
    <property type="entry name" value="TPR_Epg5"/>
    <property type="match status" value="1"/>
</dbReference>
<dbReference type="InterPro" id="IPR059030">
    <property type="entry name" value="TPR_Epg5_mid"/>
</dbReference>
<dbReference type="GO" id="GO:0097352">
    <property type="term" value="P:autophagosome maturation"/>
    <property type="evidence" value="ECO:0007669"/>
    <property type="project" value="TreeGrafter"/>
</dbReference>
<feature type="domain" description="Epg5-like TPR" evidence="4">
    <location>
        <begin position="814"/>
        <end position="1000"/>
    </location>
</feature>